<sequence>MRRAQRAKLAEGRPLPKPPNPPILDRVPDVKFVRSFAVPNRLHQSEGRDELVIQTSAITRIILYNASPVGIQRNQTASSSPIMSRASKVTLGLVSAITGLIVVAVHNTQVTEREAMHQGVVRDEERQRVKRERALDFQLSAKLREEYESVQPVSNSEDKPTR</sequence>
<comment type="caution">
    <text evidence="6">The sequence shown here is derived from an EMBL/GenBank/DDBJ whole genome shotgun (WGS) entry which is preliminary data.</text>
</comment>
<dbReference type="OrthoDB" id="76305at2759"/>
<keyword evidence="3" id="KW-0809">Transit peptide</keyword>
<comment type="similarity">
    <text evidence="2">Belongs to the PET117 family.</text>
</comment>
<dbReference type="Proteomes" id="UP000015100">
    <property type="component" value="Unassembled WGS sequence"/>
</dbReference>
<evidence type="ECO:0000256" key="5">
    <source>
        <dbReference type="SAM" id="MobiDB-lite"/>
    </source>
</evidence>
<dbReference type="AlphaFoldDB" id="S8AJV7"/>
<dbReference type="InterPro" id="IPR031568">
    <property type="entry name" value="Pet117"/>
</dbReference>
<dbReference type="STRING" id="1284197.S8AJV7"/>
<dbReference type="Pfam" id="PF15786">
    <property type="entry name" value="PET117"/>
    <property type="match status" value="1"/>
</dbReference>
<protein>
    <submittedName>
        <fullName evidence="6">Uncharacterized protein</fullName>
    </submittedName>
</protein>
<dbReference type="eggNOG" id="ENOG502S7B1">
    <property type="taxonomic scope" value="Eukaryota"/>
</dbReference>
<keyword evidence="4" id="KW-0496">Mitochondrion</keyword>
<evidence type="ECO:0000313" key="6">
    <source>
        <dbReference type="EMBL" id="EPS43199.1"/>
    </source>
</evidence>
<evidence type="ECO:0000256" key="2">
    <source>
        <dbReference type="ARBA" id="ARBA00008197"/>
    </source>
</evidence>
<dbReference type="PANTHER" id="PTHR28163:SF1">
    <property type="entry name" value="PROTEIN PET117 HOMOLOG, MITOCHONDRIAL"/>
    <property type="match status" value="1"/>
</dbReference>
<dbReference type="HOGENOM" id="CLU_1635321_0_0_1"/>
<dbReference type="GO" id="GO:0005739">
    <property type="term" value="C:mitochondrion"/>
    <property type="evidence" value="ECO:0007669"/>
    <property type="project" value="UniProtKB-SubCell"/>
</dbReference>
<evidence type="ECO:0000256" key="4">
    <source>
        <dbReference type="ARBA" id="ARBA00023128"/>
    </source>
</evidence>
<evidence type="ECO:0000313" key="7">
    <source>
        <dbReference type="Proteomes" id="UP000015100"/>
    </source>
</evidence>
<dbReference type="PANTHER" id="PTHR28163">
    <property type="entry name" value="PROTEIN PET117 HOMOLOG, MITOCHONDRIAL"/>
    <property type="match status" value="1"/>
</dbReference>
<proteinExistence type="inferred from homology"/>
<dbReference type="EMBL" id="AQGS01000086">
    <property type="protein sequence ID" value="EPS43199.1"/>
    <property type="molecule type" value="Genomic_DNA"/>
</dbReference>
<feature type="region of interest" description="Disordered" evidence="5">
    <location>
        <begin position="1"/>
        <end position="24"/>
    </location>
</feature>
<keyword evidence="7" id="KW-1185">Reference proteome</keyword>
<reference evidence="6 7" key="1">
    <citation type="journal article" date="2013" name="PLoS Genet.">
        <title>Genomic mechanisms accounting for the adaptation to parasitism in nematode-trapping fungi.</title>
        <authorList>
            <person name="Meerupati T."/>
            <person name="Andersson K.M."/>
            <person name="Friman E."/>
            <person name="Kumar D."/>
            <person name="Tunlid A."/>
            <person name="Ahren D."/>
        </authorList>
    </citation>
    <scope>NUCLEOTIDE SEQUENCE [LARGE SCALE GENOMIC DNA]</scope>
    <source>
        <strain evidence="6 7">CBS 200.50</strain>
    </source>
</reference>
<evidence type="ECO:0000256" key="1">
    <source>
        <dbReference type="ARBA" id="ARBA00004173"/>
    </source>
</evidence>
<organism evidence="6 7">
    <name type="scientific">Dactylellina haptotyla (strain CBS 200.50)</name>
    <name type="common">Nematode-trapping fungus</name>
    <name type="synonym">Monacrosporium haptotylum</name>
    <dbReference type="NCBI Taxonomy" id="1284197"/>
    <lineage>
        <taxon>Eukaryota</taxon>
        <taxon>Fungi</taxon>
        <taxon>Dikarya</taxon>
        <taxon>Ascomycota</taxon>
        <taxon>Pezizomycotina</taxon>
        <taxon>Orbiliomycetes</taxon>
        <taxon>Orbiliales</taxon>
        <taxon>Orbiliaceae</taxon>
        <taxon>Dactylellina</taxon>
    </lineage>
</organism>
<accession>S8AJV7</accession>
<name>S8AJV7_DACHA</name>
<reference evidence="7" key="2">
    <citation type="submission" date="2013-04" db="EMBL/GenBank/DDBJ databases">
        <title>Genomic mechanisms accounting for the adaptation to parasitism in nematode-trapping fungi.</title>
        <authorList>
            <person name="Ahren D.G."/>
        </authorList>
    </citation>
    <scope>NUCLEOTIDE SEQUENCE [LARGE SCALE GENOMIC DNA]</scope>
    <source>
        <strain evidence="7">CBS 200.50</strain>
    </source>
</reference>
<comment type="subcellular location">
    <subcellularLocation>
        <location evidence="1">Mitochondrion</location>
    </subcellularLocation>
</comment>
<dbReference type="GO" id="GO:0033617">
    <property type="term" value="P:mitochondrial respiratory chain complex IV assembly"/>
    <property type="evidence" value="ECO:0007669"/>
    <property type="project" value="TreeGrafter"/>
</dbReference>
<gene>
    <name evidence="6" type="ORF">H072_2812</name>
</gene>
<evidence type="ECO:0000256" key="3">
    <source>
        <dbReference type="ARBA" id="ARBA00022946"/>
    </source>
</evidence>